<protein>
    <recommendedName>
        <fullName evidence="4">Substrate of the Dot/Icm secretion system</fullName>
    </recommendedName>
</protein>
<dbReference type="EMBL" id="JADWVN010000021">
    <property type="protein sequence ID" value="MBL7527153.1"/>
    <property type="molecule type" value="Genomic_DNA"/>
</dbReference>
<evidence type="ECO:0000313" key="2">
    <source>
        <dbReference type="EMBL" id="MBL7527153.1"/>
    </source>
</evidence>
<evidence type="ECO:0000256" key="1">
    <source>
        <dbReference type="SAM" id="MobiDB-lite"/>
    </source>
</evidence>
<accession>A0ABS1WCR7</accession>
<name>A0ABS1WCR7_9GAMM</name>
<sequence length="214" mass="24139">MSSNEDKIKKNLQAERLKQEALGREIEQIRLEEEKRKNAALLDEESSKSQPVEEMTRFNLQPTGVEADDWKKIVEDFKKKYPNVPIENNVLVFPTKDDAIAFFTTQATQEPPRKFLASELDSNGKPTGFYAFSCGNGTLYQGTLNEIEEQLKSEQENNPDDPNLKQGLATISRLLNPAKGYRETLIQAKDPESTTLNDGHHEGSTPISPQRSKS</sequence>
<dbReference type="RefSeq" id="WP_203108042.1">
    <property type="nucleotide sequence ID" value="NZ_JADOBG010000003.1"/>
</dbReference>
<feature type="compositionally biased region" description="Polar residues" evidence="1">
    <location>
        <begin position="205"/>
        <end position="214"/>
    </location>
</feature>
<evidence type="ECO:0000313" key="3">
    <source>
        <dbReference type="Proteomes" id="UP000809910"/>
    </source>
</evidence>
<gene>
    <name evidence="2" type="ORF">I5282_11285</name>
</gene>
<keyword evidence="3" id="KW-1185">Reference proteome</keyword>
<proteinExistence type="predicted"/>
<comment type="caution">
    <text evidence="2">The sequence shown here is derived from an EMBL/GenBank/DDBJ whole genome shotgun (WGS) entry which is preliminary data.</text>
</comment>
<dbReference type="Proteomes" id="UP000809910">
    <property type="component" value="Unassembled WGS sequence"/>
</dbReference>
<organism evidence="2 3">
    <name type="scientific">Legionella bononiensis</name>
    <dbReference type="NCBI Taxonomy" id="2793102"/>
    <lineage>
        <taxon>Bacteria</taxon>
        <taxon>Pseudomonadati</taxon>
        <taxon>Pseudomonadota</taxon>
        <taxon>Gammaproteobacteria</taxon>
        <taxon>Legionellales</taxon>
        <taxon>Legionellaceae</taxon>
        <taxon>Legionella</taxon>
    </lineage>
</organism>
<feature type="region of interest" description="Disordered" evidence="1">
    <location>
        <begin position="182"/>
        <end position="214"/>
    </location>
</feature>
<feature type="region of interest" description="Disordered" evidence="1">
    <location>
        <begin position="34"/>
        <end position="60"/>
    </location>
</feature>
<evidence type="ECO:0008006" key="4">
    <source>
        <dbReference type="Google" id="ProtNLM"/>
    </source>
</evidence>
<reference evidence="2 3" key="1">
    <citation type="submission" date="2020-12" db="EMBL/GenBank/DDBJ databases">
        <title>WGS of Legionella: environmental sample.</title>
        <authorList>
            <person name="Cristino S."/>
            <person name="Girolamini L."/>
            <person name="Salaris S."/>
            <person name="Pascale M.R."/>
            <person name="Mazzotta M."/>
            <person name="Orsini M."/>
            <person name="Grottola A."/>
        </authorList>
    </citation>
    <scope>NUCLEOTIDE SEQUENCE [LARGE SCALE GENOMIC DNA]</scope>
    <source>
        <strain evidence="2 3">30cs62</strain>
    </source>
</reference>